<feature type="chain" id="PRO_5046272074" evidence="1">
    <location>
        <begin position="30"/>
        <end position="304"/>
    </location>
</feature>
<name>A0ABT6AP79_9BURK</name>
<organism evidence="2 3">
    <name type="scientific">Cupriavidus basilensis</name>
    <dbReference type="NCBI Taxonomy" id="68895"/>
    <lineage>
        <taxon>Bacteria</taxon>
        <taxon>Pseudomonadati</taxon>
        <taxon>Pseudomonadota</taxon>
        <taxon>Betaproteobacteria</taxon>
        <taxon>Burkholderiales</taxon>
        <taxon>Burkholderiaceae</taxon>
        <taxon>Cupriavidus</taxon>
    </lineage>
</organism>
<evidence type="ECO:0000313" key="2">
    <source>
        <dbReference type="EMBL" id="MDF3834392.1"/>
    </source>
</evidence>
<dbReference type="EMBL" id="JARJLM010000268">
    <property type="protein sequence ID" value="MDF3834392.1"/>
    <property type="molecule type" value="Genomic_DNA"/>
</dbReference>
<dbReference type="InterPro" id="IPR025737">
    <property type="entry name" value="FApF"/>
</dbReference>
<comment type="caution">
    <text evidence="2">The sequence shown here is derived from an EMBL/GenBank/DDBJ whole genome shotgun (WGS) entry which is preliminary data.</text>
</comment>
<evidence type="ECO:0000256" key="1">
    <source>
        <dbReference type="SAM" id="SignalP"/>
    </source>
</evidence>
<gene>
    <name evidence="2" type="ORF">P3W85_15725</name>
</gene>
<keyword evidence="3" id="KW-1185">Reference proteome</keyword>
<proteinExistence type="predicted"/>
<keyword evidence="1" id="KW-0732">Signal</keyword>
<sequence length="304" mass="32791">MHSDHATRHRWILKLAACAALATPAASQATEGGGSIYPVGAENYGCCALPPPGVYGQVFGQQYNASTLRDNHGDRIPVPNFRVEATAIVPRLIWVTPTQILGGSLAFHGILPLVTLKVNAGAESQRNTGIGDMTFGTALGWHLSPTLHLLAGVDVFAPTGGYRQTDLANIGRHYWAVQPLVGVTRMDPEGVNADLKLMYTFNGRNDATDYRSGQELIADYSLGYGILRNWVVGVGGYYYLQTTDDRQAGATVANNRGRAFAIGPSIKYDSGKGWFVSLKYQAETGVRNRADGGALWLKATFPLY</sequence>
<dbReference type="Pfam" id="PF13557">
    <property type="entry name" value="Phenol_MetA_deg"/>
    <property type="match status" value="1"/>
</dbReference>
<feature type="signal peptide" evidence="1">
    <location>
        <begin position="1"/>
        <end position="29"/>
    </location>
</feature>
<dbReference type="RefSeq" id="WP_276265479.1">
    <property type="nucleotide sequence ID" value="NZ_JARJLM010000268.1"/>
</dbReference>
<accession>A0ABT6AP79</accession>
<reference evidence="2 3" key="1">
    <citation type="submission" date="2023-03" db="EMBL/GenBank/DDBJ databases">
        <title>Draft assemblies of triclosan tolerant bacteria isolated from returned activated sludge.</title>
        <authorList>
            <person name="Van Hamelsveld S."/>
        </authorList>
    </citation>
    <scope>NUCLEOTIDE SEQUENCE [LARGE SCALE GENOMIC DNA]</scope>
    <source>
        <strain evidence="2 3">GW210010_S58</strain>
    </source>
</reference>
<protein>
    <submittedName>
        <fullName evidence="2">Transporter</fullName>
    </submittedName>
</protein>
<evidence type="ECO:0000313" key="3">
    <source>
        <dbReference type="Proteomes" id="UP001216674"/>
    </source>
</evidence>
<dbReference type="Proteomes" id="UP001216674">
    <property type="component" value="Unassembled WGS sequence"/>
</dbReference>